<gene>
    <name evidence="2" type="ORF">UFOVP822_21</name>
</gene>
<organism evidence="2">
    <name type="scientific">uncultured Caudovirales phage</name>
    <dbReference type="NCBI Taxonomy" id="2100421"/>
    <lineage>
        <taxon>Viruses</taxon>
        <taxon>Duplodnaviria</taxon>
        <taxon>Heunggongvirae</taxon>
        <taxon>Uroviricota</taxon>
        <taxon>Caudoviricetes</taxon>
        <taxon>Peduoviridae</taxon>
        <taxon>Maltschvirus</taxon>
        <taxon>Maltschvirus maltsch</taxon>
    </lineage>
</organism>
<protein>
    <submittedName>
        <fullName evidence="2">HNHc domain containing protein</fullName>
    </submittedName>
</protein>
<evidence type="ECO:0000259" key="1">
    <source>
        <dbReference type="Pfam" id="PF01844"/>
    </source>
</evidence>
<dbReference type="GO" id="GO:0004519">
    <property type="term" value="F:endonuclease activity"/>
    <property type="evidence" value="ECO:0007669"/>
    <property type="project" value="InterPro"/>
</dbReference>
<proteinExistence type="predicted"/>
<dbReference type="InterPro" id="IPR003615">
    <property type="entry name" value="HNH_nuc"/>
</dbReference>
<name>A0A6J5P804_9CAUD</name>
<dbReference type="EMBL" id="LR796775">
    <property type="protein sequence ID" value="CAB4165175.1"/>
    <property type="molecule type" value="Genomic_DNA"/>
</dbReference>
<sequence>MSIVKRITEYFAGMPARSPQWPAVRKAWLKIHPACAACGTTTSLEVHHIQPFFLRPDLELNPNGDNLITLCENGGNCHLFVGHLKNWKSYNKNVKEDAAVVLKKIKTRP</sequence>
<dbReference type="GO" id="GO:0008270">
    <property type="term" value="F:zinc ion binding"/>
    <property type="evidence" value="ECO:0007669"/>
    <property type="project" value="InterPro"/>
</dbReference>
<feature type="domain" description="HNH" evidence="1">
    <location>
        <begin position="35"/>
        <end position="73"/>
    </location>
</feature>
<dbReference type="InterPro" id="IPR002711">
    <property type="entry name" value="HNH"/>
</dbReference>
<reference evidence="2" key="1">
    <citation type="submission" date="2020-04" db="EMBL/GenBank/DDBJ databases">
        <authorList>
            <person name="Chiriac C."/>
            <person name="Salcher M."/>
            <person name="Ghai R."/>
            <person name="Kavagutti S V."/>
        </authorList>
    </citation>
    <scope>NUCLEOTIDE SEQUENCE</scope>
</reference>
<dbReference type="GO" id="GO:0003676">
    <property type="term" value="F:nucleic acid binding"/>
    <property type="evidence" value="ECO:0007669"/>
    <property type="project" value="InterPro"/>
</dbReference>
<evidence type="ECO:0000313" key="2">
    <source>
        <dbReference type="EMBL" id="CAB4165175.1"/>
    </source>
</evidence>
<dbReference type="Gene3D" id="1.10.30.50">
    <property type="match status" value="1"/>
</dbReference>
<accession>A0A6J5P804</accession>
<dbReference type="CDD" id="cd00085">
    <property type="entry name" value="HNHc"/>
    <property type="match status" value="1"/>
</dbReference>
<dbReference type="Pfam" id="PF01844">
    <property type="entry name" value="HNH"/>
    <property type="match status" value="1"/>
</dbReference>